<gene>
    <name evidence="1" type="ORF">B3C1_08061</name>
</gene>
<dbReference type="Proteomes" id="UP000006755">
    <property type="component" value="Unassembled WGS sequence"/>
</dbReference>
<dbReference type="STRING" id="745411.B3C1_08061"/>
<dbReference type="AlphaFoldDB" id="K2KD77"/>
<dbReference type="EMBL" id="AMRI01000009">
    <property type="protein sequence ID" value="EKE75215.1"/>
    <property type="molecule type" value="Genomic_DNA"/>
</dbReference>
<accession>K2KD77</accession>
<organism evidence="1 2">
    <name type="scientific">Gallaecimonas xiamenensis 3-C-1</name>
    <dbReference type="NCBI Taxonomy" id="745411"/>
    <lineage>
        <taxon>Bacteria</taxon>
        <taxon>Pseudomonadati</taxon>
        <taxon>Pseudomonadota</taxon>
        <taxon>Gammaproteobacteria</taxon>
        <taxon>Enterobacterales</taxon>
        <taxon>Gallaecimonadaceae</taxon>
        <taxon>Gallaecimonas</taxon>
    </lineage>
</organism>
<name>K2KD77_9GAMM</name>
<dbReference type="OrthoDB" id="5587722at2"/>
<sequence length="90" mass="9722">MQPKTMTPQNQAICAQSLALTKALQRLASQGVQILAAETGNTRPVITVLRPGKKLACEAVSVSCRANGRLTNKKVARYGGCLVQWQEERA</sequence>
<keyword evidence="2" id="KW-1185">Reference proteome</keyword>
<comment type="caution">
    <text evidence="1">The sequence shown here is derived from an EMBL/GenBank/DDBJ whole genome shotgun (WGS) entry which is preliminary data.</text>
</comment>
<reference evidence="1 2" key="1">
    <citation type="journal article" date="2012" name="J. Bacteriol.">
        <title>Genome Sequence of Gallaecimonas xiamenensis Type Strain 3-C-1.</title>
        <authorList>
            <person name="Lai Q."/>
            <person name="Wang L."/>
            <person name="Wang W."/>
            <person name="Shao Z."/>
        </authorList>
    </citation>
    <scope>NUCLEOTIDE SEQUENCE [LARGE SCALE GENOMIC DNA]</scope>
    <source>
        <strain evidence="1 2">3-C-1</strain>
    </source>
</reference>
<proteinExistence type="predicted"/>
<protein>
    <submittedName>
        <fullName evidence="1">Uncharacterized protein</fullName>
    </submittedName>
</protein>
<evidence type="ECO:0000313" key="2">
    <source>
        <dbReference type="Proteomes" id="UP000006755"/>
    </source>
</evidence>
<evidence type="ECO:0000313" key="1">
    <source>
        <dbReference type="EMBL" id="EKE75215.1"/>
    </source>
</evidence>
<dbReference type="RefSeq" id="WP_008484092.1">
    <property type="nucleotide sequence ID" value="NZ_AMRI01000009.1"/>
</dbReference>